<dbReference type="Pfam" id="PF00400">
    <property type="entry name" value="WD40"/>
    <property type="match status" value="1"/>
</dbReference>
<dbReference type="SUPFAM" id="SSF82171">
    <property type="entry name" value="DPP6 N-terminal domain-like"/>
    <property type="match status" value="1"/>
</dbReference>
<keyword evidence="4" id="KW-1185">Reference proteome</keyword>
<dbReference type="InterPro" id="IPR027417">
    <property type="entry name" value="P-loop_NTPase"/>
</dbReference>
<name>A0ABV8EUE7_9ACTN</name>
<dbReference type="PANTHER" id="PTHR19879">
    <property type="entry name" value="TRANSCRIPTION INITIATION FACTOR TFIID"/>
    <property type="match status" value="1"/>
</dbReference>
<dbReference type="EMBL" id="JBHSBC010000001">
    <property type="protein sequence ID" value="MFC3979010.1"/>
    <property type="molecule type" value="Genomic_DNA"/>
</dbReference>
<dbReference type="InterPro" id="IPR049052">
    <property type="entry name" value="nSTAND1"/>
</dbReference>
<dbReference type="SUPFAM" id="SSF50998">
    <property type="entry name" value="Quinoprotein alcohol dehydrogenase-like"/>
    <property type="match status" value="1"/>
</dbReference>
<accession>A0ABV8EUE7</accession>
<dbReference type="PANTHER" id="PTHR19879:SF9">
    <property type="entry name" value="TRANSCRIPTION INITIATION FACTOR TFIID SUBUNIT 5"/>
    <property type="match status" value="1"/>
</dbReference>
<dbReference type="SMART" id="SM00320">
    <property type="entry name" value="WD40"/>
    <property type="match status" value="5"/>
</dbReference>
<reference evidence="4" key="1">
    <citation type="journal article" date="2019" name="Int. J. Syst. Evol. Microbiol.">
        <title>The Global Catalogue of Microorganisms (GCM) 10K type strain sequencing project: providing services to taxonomists for standard genome sequencing and annotation.</title>
        <authorList>
            <consortium name="The Broad Institute Genomics Platform"/>
            <consortium name="The Broad Institute Genome Sequencing Center for Infectious Disease"/>
            <person name="Wu L."/>
            <person name="Ma J."/>
        </authorList>
    </citation>
    <scope>NUCLEOTIDE SEQUENCE [LARGE SCALE GENOMIC DNA]</scope>
    <source>
        <strain evidence="4">TBRC 7912</strain>
    </source>
</reference>
<evidence type="ECO:0000259" key="2">
    <source>
        <dbReference type="SMART" id="SM00530"/>
    </source>
</evidence>
<dbReference type="InterPro" id="IPR015943">
    <property type="entry name" value="WD40/YVTN_repeat-like_dom_sf"/>
</dbReference>
<dbReference type="Pfam" id="PF20703">
    <property type="entry name" value="nSTAND1"/>
    <property type="match status" value="2"/>
</dbReference>
<evidence type="ECO:0000313" key="4">
    <source>
        <dbReference type="Proteomes" id="UP001595698"/>
    </source>
</evidence>
<keyword evidence="1" id="KW-0853">WD repeat</keyword>
<dbReference type="SUPFAM" id="SSF52540">
    <property type="entry name" value="P-loop containing nucleoside triphosphate hydrolases"/>
    <property type="match status" value="1"/>
</dbReference>
<organism evidence="3 4">
    <name type="scientific">Streptosporangium jomthongense</name>
    <dbReference type="NCBI Taxonomy" id="1193683"/>
    <lineage>
        <taxon>Bacteria</taxon>
        <taxon>Bacillati</taxon>
        <taxon>Actinomycetota</taxon>
        <taxon>Actinomycetes</taxon>
        <taxon>Streptosporangiales</taxon>
        <taxon>Streptosporangiaceae</taxon>
        <taxon>Streptosporangium</taxon>
    </lineage>
</organism>
<dbReference type="CDD" id="cd00267">
    <property type="entry name" value="ABC_ATPase"/>
    <property type="match status" value="1"/>
</dbReference>
<evidence type="ECO:0000313" key="3">
    <source>
        <dbReference type="EMBL" id="MFC3979010.1"/>
    </source>
</evidence>
<dbReference type="RefSeq" id="WP_386187429.1">
    <property type="nucleotide sequence ID" value="NZ_JBHSBC010000001.1"/>
</dbReference>
<dbReference type="InterPro" id="IPR011047">
    <property type="entry name" value="Quinoprotein_ADH-like_sf"/>
</dbReference>
<dbReference type="SMART" id="SM00530">
    <property type="entry name" value="HTH_XRE"/>
    <property type="match status" value="1"/>
</dbReference>
<feature type="repeat" description="WD" evidence="1">
    <location>
        <begin position="1123"/>
        <end position="1157"/>
    </location>
</feature>
<sequence length="1226" mass="133632">MAAFAVELRKLREEAGGPTYRAMAARAHFSAATLAQAAAGDRLPTLPVTLAYVEACGGDAQEWRARWEEARSAQREHAARNGEPERAPYRGLARFETEDQAYFFGRSALVERLVTLLEAHRFVLVVGPSGSGKSSLLRAGLVPALRVRAVRVLTPGAHPRLPGDAADVLVIDQFEEAFTLCEDPAERRRFVDALMAAGRDDRRTRVVLAVRADFFGQFTHHSDLVEAVRDATVPVGPMSPAELREAIVKPATAAGLIVQRELTTRILDEVAGQPGGLPLMSHALLETWRRHHGKALTVEAYEAAGGIDGAVARTSEELYEELTPEQRERLRHLLLRLVTPGEAGAQDTRRPAACAELVTGCRNDPSPLLLERLACARLITLDDETADLAHEALLTAWPRLRSWVEEDRERLRVHRRLTEAADAWQAHARDPGGLYRGLRLSLARTHLAERAGELTPLERDFLTASTEGRHGERRRSRLRAFLIGVLATAMVITGSLVWQQNLVRDRQEREEQARRAAGYAASLRQTDPQLSMRLSLAAWRLADLPETRANLRTASLQAQQEVFTDPDTGSDTVRWLSSDGRFLYSMGADKVVRWDVETHRVVTTTPGPARWLGNVGKGQGDPLWLPVHYPTASETVEVTLRDMTTGQRDPRPLDDANRGVEVAPSGRRVVTYQANGSHHRVRVWDASARRLIVQVNVRRKGGPVRRTGDWSSTLAMSRALQNGRYLTESNVPDATLSADDTTMALCVPGTPVRVWDLRTGRESDVPNMPTPSVDQCREESLRLSPDGRRLLMTTGTKIRLWDLPSGRELPAIKEAGVDEIGFSADGAFLATANSDELLVWRIGVPDAPLFRHPLAGERAFDIRVDPAAGQARYLAGASNAFSWPATVRTLKLNPVVNADWRDESATSAFFSSNENTLVTVYPNRVELRDTRTGRRLPGPPPVPCREMGTMMPECHVTAAFRPDGAVLAYGDTRLEPFDARMWDLAGRRVAGSAGPFDSATSVAYTRDAGTLLVSGPPTNGSLVLWDLNRGVTTTTVPGVNGKIVLAPSGRLLITTGGQVVDLVSGRAVVRESGLHSASALSFSADGRFLAVGDETGRTALWDGTARRQLGALISASPYTSSWVSSLAFSADGSVLAVGTVNGTVQLWDTATRQPIGAPISTPSGFVAAMTFDGDTLYVAGEHIPLRRYDLTPEAAARTVCQRAGHGLGPAEWATHFPGYPYQATCA</sequence>
<dbReference type="Gene3D" id="3.40.50.300">
    <property type="entry name" value="P-loop containing nucleotide triphosphate hydrolases"/>
    <property type="match status" value="1"/>
</dbReference>
<feature type="domain" description="HTH cro/C1-type" evidence="2">
    <location>
        <begin position="7"/>
        <end position="63"/>
    </location>
</feature>
<evidence type="ECO:0000256" key="1">
    <source>
        <dbReference type="PROSITE-ProRule" id="PRU00221"/>
    </source>
</evidence>
<protein>
    <recommendedName>
        <fullName evidence="2">HTH cro/C1-type domain-containing protein</fullName>
    </recommendedName>
</protein>
<proteinExistence type="predicted"/>
<dbReference type="Proteomes" id="UP001595698">
    <property type="component" value="Unassembled WGS sequence"/>
</dbReference>
<comment type="caution">
    <text evidence="3">The sequence shown here is derived from an EMBL/GenBank/DDBJ whole genome shotgun (WGS) entry which is preliminary data.</text>
</comment>
<dbReference type="InterPro" id="IPR001387">
    <property type="entry name" value="Cro/C1-type_HTH"/>
</dbReference>
<gene>
    <name evidence="3" type="ORF">ACFOYY_02690</name>
</gene>
<dbReference type="PROSITE" id="PS50082">
    <property type="entry name" value="WD_REPEATS_2"/>
    <property type="match status" value="1"/>
</dbReference>
<dbReference type="Gene3D" id="2.130.10.10">
    <property type="entry name" value="YVTN repeat-like/Quinoprotein amine dehydrogenase"/>
    <property type="match status" value="4"/>
</dbReference>
<dbReference type="InterPro" id="IPR001680">
    <property type="entry name" value="WD40_rpt"/>
</dbReference>